<sequence length="79" mass="7866">MKLTIVAVLAAAACTVTANPAAVKRGCDILGCIEALAPAIVSCAAALAEEGENILEDIECFNDAADDISDPPSACSGCL</sequence>
<evidence type="ECO:0000313" key="3">
    <source>
        <dbReference type="EMBL" id="TDL16056.1"/>
    </source>
</evidence>
<evidence type="ECO:0000256" key="1">
    <source>
        <dbReference type="SAM" id="SignalP"/>
    </source>
</evidence>
<dbReference type="OrthoDB" id="3036244at2759"/>
<dbReference type="VEuPathDB" id="FungiDB:BD410DRAFT_844719"/>
<dbReference type="Gene3D" id="1.10.1740.120">
    <property type="match status" value="1"/>
</dbReference>
<reference evidence="3 4" key="1">
    <citation type="submission" date="2018-06" db="EMBL/GenBank/DDBJ databases">
        <title>A transcriptomic atlas of mushroom development highlights an independent origin of complex multicellularity.</title>
        <authorList>
            <consortium name="DOE Joint Genome Institute"/>
            <person name="Krizsan K."/>
            <person name="Almasi E."/>
            <person name="Merenyi Z."/>
            <person name="Sahu N."/>
            <person name="Viragh M."/>
            <person name="Koszo T."/>
            <person name="Mondo S."/>
            <person name="Kiss B."/>
            <person name="Balint B."/>
            <person name="Kues U."/>
            <person name="Barry K."/>
            <person name="Hegedus J.C."/>
            <person name="Henrissat B."/>
            <person name="Johnson J."/>
            <person name="Lipzen A."/>
            <person name="Ohm R."/>
            <person name="Nagy I."/>
            <person name="Pangilinan J."/>
            <person name="Yan J."/>
            <person name="Xiong Y."/>
            <person name="Grigoriev I.V."/>
            <person name="Hibbett D.S."/>
            <person name="Nagy L.G."/>
        </authorList>
    </citation>
    <scope>NUCLEOTIDE SEQUENCE [LARGE SCALE GENOMIC DNA]</scope>
    <source>
        <strain evidence="3 4">SZMC22713</strain>
    </source>
</reference>
<keyword evidence="4" id="KW-1185">Reference proteome</keyword>
<feature type="signal peptide" evidence="1">
    <location>
        <begin position="1"/>
        <end position="18"/>
    </location>
</feature>
<gene>
    <name evidence="3" type="ORF">BD410DRAFT_844719</name>
</gene>
<accession>A0A4Y7PLX1</accession>
<proteinExistence type="predicted"/>
<evidence type="ECO:0000313" key="4">
    <source>
        <dbReference type="Proteomes" id="UP000294933"/>
    </source>
</evidence>
<dbReference type="InterPro" id="IPR022013">
    <property type="entry name" value="CBP"/>
</dbReference>
<keyword evidence="1" id="KW-0732">Signal</keyword>
<protein>
    <recommendedName>
        <fullName evidence="2">Fungal calcium binding protein domain-containing protein</fullName>
    </recommendedName>
</protein>
<dbReference type="Proteomes" id="UP000294933">
    <property type="component" value="Unassembled WGS sequence"/>
</dbReference>
<dbReference type="Pfam" id="PF12192">
    <property type="entry name" value="CBP"/>
    <property type="match status" value="1"/>
</dbReference>
<dbReference type="EMBL" id="ML170253">
    <property type="protein sequence ID" value="TDL16056.1"/>
    <property type="molecule type" value="Genomic_DNA"/>
</dbReference>
<dbReference type="AlphaFoldDB" id="A0A4Y7PLX1"/>
<evidence type="ECO:0000259" key="2">
    <source>
        <dbReference type="Pfam" id="PF12192"/>
    </source>
</evidence>
<feature type="chain" id="PRO_5021496466" description="Fungal calcium binding protein domain-containing protein" evidence="1">
    <location>
        <begin position="19"/>
        <end position="79"/>
    </location>
</feature>
<feature type="domain" description="Fungal calcium binding protein" evidence="2">
    <location>
        <begin position="24"/>
        <end position="78"/>
    </location>
</feature>
<name>A0A4Y7PLX1_9AGAM</name>
<organism evidence="3 4">
    <name type="scientific">Rickenella mellea</name>
    <dbReference type="NCBI Taxonomy" id="50990"/>
    <lineage>
        <taxon>Eukaryota</taxon>
        <taxon>Fungi</taxon>
        <taxon>Dikarya</taxon>
        <taxon>Basidiomycota</taxon>
        <taxon>Agaricomycotina</taxon>
        <taxon>Agaricomycetes</taxon>
        <taxon>Hymenochaetales</taxon>
        <taxon>Rickenellaceae</taxon>
        <taxon>Rickenella</taxon>
    </lineage>
</organism>